<proteinExistence type="predicted"/>
<evidence type="ECO:0000313" key="2">
    <source>
        <dbReference type="EMBL" id="VDI09391.1"/>
    </source>
</evidence>
<name>A0A8B6CRM2_MYTGA</name>
<dbReference type="FunFam" id="3.40.720.10:FF:000017">
    <property type="entry name" value="Predicted protein"/>
    <property type="match status" value="1"/>
</dbReference>
<gene>
    <name evidence="2" type="ORF">MGAL_10B082763</name>
</gene>
<sequence>MEQNRNKLNSRSINYWLKILLLLFFTASIFILGLQNVNFPSTNFVLSFTSRSEDAFLVYTSACKIPKVDPFAPSVKKLLKPGTVLRCDPDVDIVYQKDNKLVVNRTAVNESRRYKDLSYCKYKTIWRPLEKPTSHDYFRYINESEAFTSDIKLRSEDEFVRLNCYEKDDTSIYTNFFAFVQRKDRVEKRCNKVHQKHSKNRNERLSVMMLGVESVSQINMIRYMTETRKYLLQNMSAIELLGYNKLADNTFPNIVPMTTGKYLEELPWNETVKDVPLDKHDFMWNKYSREGYRTFYAEDAPKIAIFDYHKAGFERPATDYYNRHLSVAMEKEYEPWNTDNNCIYARPETAFILDYLKQFMTEFKSDPYFAFSFISRLTHDRMERPAMADSLYKDFFENLSKGNNLNNTVLFFFSDHGIRFGKVRETFIGKLEERLPFGFFIFPKWFYEKYPNLKRNLETNSRRLTTPFDIYATLMDILHFKSNRKEKIHKSRSTSLLDEIPESRTCNDVDMLPHWCSCADHEMLSTEAESAVQSAKQMILELNQQLNKTTVCETLYLNEIKLASKLILPNKVLTFKSSDWDVINRTVVFGNRIDSYVDYQLMLETKPGGARFEGTVRYNEKYKTYKLMGEVSRINMYGSQSHCVNDSHLKKICFCKKQT</sequence>
<keyword evidence="1" id="KW-0472">Membrane</keyword>
<dbReference type="Proteomes" id="UP000596742">
    <property type="component" value="Unassembled WGS sequence"/>
</dbReference>
<dbReference type="GO" id="GO:0005615">
    <property type="term" value="C:extracellular space"/>
    <property type="evidence" value="ECO:0007669"/>
    <property type="project" value="TreeGrafter"/>
</dbReference>
<dbReference type="OrthoDB" id="413313at2759"/>
<reference evidence="2" key="1">
    <citation type="submission" date="2018-11" db="EMBL/GenBank/DDBJ databases">
        <authorList>
            <person name="Alioto T."/>
            <person name="Alioto T."/>
        </authorList>
    </citation>
    <scope>NUCLEOTIDE SEQUENCE</scope>
</reference>
<organism evidence="2 3">
    <name type="scientific">Mytilus galloprovincialis</name>
    <name type="common">Mediterranean mussel</name>
    <dbReference type="NCBI Taxonomy" id="29158"/>
    <lineage>
        <taxon>Eukaryota</taxon>
        <taxon>Metazoa</taxon>
        <taxon>Spiralia</taxon>
        <taxon>Lophotrochozoa</taxon>
        <taxon>Mollusca</taxon>
        <taxon>Bivalvia</taxon>
        <taxon>Autobranchia</taxon>
        <taxon>Pteriomorphia</taxon>
        <taxon>Mytilida</taxon>
        <taxon>Mytiloidea</taxon>
        <taxon>Mytilidae</taxon>
        <taxon>Mytilinae</taxon>
        <taxon>Mytilus</taxon>
    </lineage>
</organism>
<evidence type="ECO:0008006" key="4">
    <source>
        <dbReference type="Google" id="ProtNLM"/>
    </source>
</evidence>
<dbReference type="SUPFAM" id="SSF53649">
    <property type="entry name" value="Alkaline phosphatase-like"/>
    <property type="match status" value="1"/>
</dbReference>
<accession>A0A8B6CRM2</accession>
<keyword evidence="1" id="KW-0812">Transmembrane</keyword>
<comment type="caution">
    <text evidence="2">The sequence shown here is derived from an EMBL/GenBank/DDBJ whole genome shotgun (WGS) entry which is preliminary data.</text>
</comment>
<dbReference type="Gene3D" id="3.40.720.10">
    <property type="entry name" value="Alkaline Phosphatase, subunit A"/>
    <property type="match status" value="1"/>
</dbReference>
<feature type="transmembrane region" description="Helical" evidence="1">
    <location>
        <begin position="15"/>
        <end position="34"/>
    </location>
</feature>
<dbReference type="AlphaFoldDB" id="A0A8B6CRM2"/>
<dbReference type="EMBL" id="UYJE01002282">
    <property type="protein sequence ID" value="VDI09391.1"/>
    <property type="molecule type" value="Genomic_DNA"/>
</dbReference>
<dbReference type="PANTHER" id="PTHR10974">
    <property type="entry name" value="FI08016P-RELATED"/>
    <property type="match status" value="1"/>
</dbReference>
<evidence type="ECO:0000256" key="1">
    <source>
        <dbReference type="SAM" id="Phobius"/>
    </source>
</evidence>
<dbReference type="InterPro" id="IPR004245">
    <property type="entry name" value="DUF229"/>
</dbReference>
<keyword evidence="1" id="KW-1133">Transmembrane helix</keyword>
<dbReference type="PANTHER" id="PTHR10974:SF1">
    <property type="entry name" value="FI08016P-RELATED"/>
    <property type="match status" value="1"/>
</dbReference>
<evidence type="ECO:0000313" key="3">
    <source>
        <dbReference type="Proteomes" id="UP000596742"/>
    </source>
</evidence>
<dbReference type="InterPro" id="IPR017850">
    <property type="entry name" value="Alkaline_phosphatase_core_sf"/>
</dbReference>
<keyword evidence="3" id="KW-1185">Reference proteome</keyword>
<dbReference type="CDD" id="cd16021">
    <property type="entry name" value="ALP_like"/>
    <property type="match status" value="1"/>
</dbReference>
<protein>
    <recommendedName>
        <fullName evidence="4">DUF229 domain containing protein</fullName>
    </recommendedName>
</protein>
<dbReference type="Pfam" id="PF02995">
    <property type="entry name" value="DUF229"/>
    <property type="match status" value="1"/>
</dbReference>